<evidence type="ECO:0000256" key="3">
    <source>
        <dbReference type="ARBA" id="ARBA00022692"/>
    </source>
</evidence>
<dbReference type="Proteomes" id="UP000222542">
    <property type="component" value="Unassembled WGS sequence"/>
</dbReference>
<feature type="transmembrane region" description="Helical" evidence="8">
    <location>
        <begin position="54"/>
        <end position="78"/>
    </location>
</feature>
<evidence type="ECO:0000256" key="8">
    <source>
        <dbReference type="SAM" id="Phobius"/>
    </source>
</evidence>
<dbReference type="GO" id="GO:0005739">
    <property type="term" value="C:mitochondrion"/>
    <property type="evidence" value="ECO:0000318"/>
    <property type="project" value="GO_Central"/>
</dbReference>
<keyword evidence="10" id="KW-1185">Reference proteome</keyword>
<dbReference type="GO" id="GO:0008495">
    <property type="term" value="F:protoheme IX farnesyltransferase activity"/>
    <property type="evidence" value="ECO:0000318"/>
    <property type="project" value="GO_Central"/>
</dbReference>
<dbReference type="AlphaFoldDB" id="A0A2G2ZH59"/>
<evidence type="ECO:0000313" key="10">
    <source>
        <dbReference type="Proteomes" id="UP000222542"/>
    </source>
</evidence>
<comment type="caution">
    <text evidence="9">The sequence shown here is derived from an EMBL/GenBank/DDBJ whole genome shotgun (WGS) entry which is preliminary data.</text>
</comment>
<dbReference type="GO" id="GO:0016020">
    <property type="term" value="C:membrane"/>
    <property type="evidence" value="ECO:0007669"/>
    <property type="project" value="UniProtKB-SubCell"/>
</dbReference>
<evidence type="ECO:0000256" key="4">
    <source>
        <dbReference type="ARBA" id="ARBA00022989"/>
    </source>
</evidence>
<name>A0A2G2ZH59_CAPAN</name>
<feature type="transmembrane region" description="Helical" evidence="8">
    <location>
        <begin position="225"/>
        <end position="248"/>
    </location>
</feature>
<proteinExistence type="predicted"/>
<sequence>MNISVPILIVQALSFRMLANKLHNMSLLCSFAALFFSNYTVISMLVVATSGTGYILGSGSAIDYMGLCCTCAGTMMVAASASTLNQANMLAAGLGASNLVFYAFVYTPLKQIHPINTWVGAIVGAIPSLLGWAVASGQVSFNEILLPAALYFWQIPYFMALEYMCHKDYADGGYIPSFSIELLAYKFRMFSLADASGQRTASVALRNCLYLLSLGYLAYDWGLTSGWFCLESALLDLAISCTTMSFYLNRTIKDARRMFHANLLYLAVFMSGLRVHHVTESEKQMTIGNIDKIVDMLPLLETLKRHQKEKG</sequence>
<dbReference type="EMBL" id="AYRZ02000005">
    <property type="protein sequence ID" value="PHT81326.1"/>
    <property type="molecule type" value="Genomic_DNA"/>
</dbReference>
<accession>A0A2G2ZH59</accession>
<evidence type="ECO:0000313" key="9">
    <source>
        <dbReference type="EMBL" id="PHT81326.1"/>
    </source>
</evidence>
<feature type="transmembrane region" description="Helical" evidence="8">
    <location>
        <begin position="115"/>
        <end position="135"/>
    </location>
</feature>
<reference evidence="9 10" key="2">
    <citation type="journal article" date="2017" name="Genome Biol.">
        <title>New reference genome sequences of hot pepper reveal the massive evolution of plant disease-resistance genes by retroduplication.</title>
        <authorList>
            <person name="Kim S."/>
            <person name="Park J."/>
            <person name="Yeom S.I."/>
            <person name="Kim Y.M."/>
            <person name="Seo E."/>
            <person name="Kim K.T."/>
            <person name="Kim M.S."/>
            <person name="Lee J.M."/>
            <person name="Cheong K."/>
            <person name="Shin H.S."/>
            <person name="Kim S.B."/>
            <person name="Han K."/>
            <person name="Lee J."/>
            <person name="Park M."/>
            <person name="Lee H.A."/>
            <person name="Lee H.Y."/>
            <person name="Lee Y."/>
            <person name="Oh S."/>
            <person name="Lee J.H."/>
            <person name="Choi E."/>
            <person name="Choi E."/>
            <person name="Lee S.E."/>
            <person name="Jeon J."/>
            <person name="Kim H."/>
            <person name="Choi G."/>
            <person name="Song H."/>
            <person name="Lee J."/>
            <person name="Lee S.C."/>
            <person name="Kwon J.K."/>
            <person name="Lee H.Y."/>
            <person name="Koo N."/>
            <person name="Hong Y."/>
            <person name="Kim R.W."/>
            <person name="Kang W.H."/>
            <person name="Huh J.H."/>
            <person name="Kang B.C."/>
            <person name="Yang T.J."/>
            <person name="Lee Y.H."/>
            <person name="Bennetzen J.L."/>
            <person name="Choi D."/>
        </authorList>
    </citation>
    <scope>NUCLEOTIDE SEQUENCE [LARGE SCALE GENOMIC DNA]</scope>
    <source>
        <strain evidence="10">cv. CM334</strain>
    </source>
</reference>
<dbReference type="Gene3D" id="1.10.357.140">
    <property type="entry name" value="UbiA prenyltransferase"/>
    <property type="match status" value="1"/>
</dbReference>
<keyword evidence="5" id="KW-0350">Heme biosynthesis</keyword>
<keyword evidence="2" id="KW-0808">Transferase</keyword>
<evidence type="ECO:0000256" key="7">
    <source>
        <dbReference type="ARBA" id="ARBA00030253"/>
    </source>
</evidence>
<keyword evidence="4 8" id="KW-1133">Transmembrane helix</keyword>
<organism evidence="9 10">
    <name type="scientific">Capsicum annuum</name>
    <name type="common">Capsicum pepper</name>
    <dbReference type="NCBI Taxonomy" id="4072"/>
    <lineage>
        <taxon>Eukaryota</taxon>
        <taxon>Viridiplantae</taxon>
        <taxon>Streptophyta</taxon>
        <taxon>Embryophyta</taxon>
        <taxon>Tracheophyta</taxon>
        <taxon>Spermatophyta</taxon>
        <taxon>Magnoliopsida</taxon>
        <taxon>eudicotyledons</taxon>
        <taxon>Gunneridae</taxon>
        <taxon>Pentapetalae</taxon>
        <taxon>asterids</taxon>
        <taxon>lamiids</taxon>
        <taxon>Solanales</taxon>
        <taxon>Solanaceae</taxon>
        <taxon>Solanoideae</taxon>
        <taxon>Capsiceae</taxon>
        <taxon>Capsicum</taxon>
    </lineage>
</organism>
<dbReference type="Pfam" id="PF01040">
    <property type="entry name" value="UbiA"/>
    <property type="match status" value="1"/>
</dbReference>
<keyword evidence="6 8" id="KW-0472">Membrane</keyword>
<evidence type="ECO:0000256" key="5">
    <source>
        <dbReference type="ARBA" id="ARBA00023133"/>
    </source>
</evidence>
<dbReference type="Gramene" id="PHT81326">
    <property type="protein sequence ID" value="PHT81326"/>
    <property type="gene ID" value="T459_14341"/>
</dbReference>
<dbReference type="PANTHER" id="PTHR43448">
    <property type="entry name" value="PROTOHEME IX FARNESYLTRANSFERASE, MITOCHONDRIAL"/>
    <property type="match status" value="1"/>
</dbReference>
<gene>
    <name evidence="9" type="ORF">T459_14341</name>
</gene>
<evidence type="ECO:0000256" key="2">
    <source>
        <dbReference type="ARBA" id="ARBA00022679"/>
    </source>
</evidence>
<dbReference type="STRING" id="4072.A0A2G2ZH59"/>
<keyword evidence="3 8" id="KW-0812">Transmembrane</keyword>
<dbReference type="InterPro" id="IPR006369">
    <property type="entry name" value="Protohaem_IX_farnesylTrfase"/>
</dbReference>
<feature type="transmembrane region" description="Helical" evidence="8">
    <location>
        <begin position="144"/>
        <end position="161"/>
    </location>
</feature>
<dbReference type="GO" id="GO:0006784">
    <property type="term" value="P:heme A biosynthetic process"/>
    <property type="evidence" value="ECO:0000318"/>
    <property type="project" value="GO_Central"/>
</dbReference>
<evidence type="ECO:0000256" key="1">
    <source>
        <dbReference type="ARBA" id="ARBA00004141"/>
    </source>
</evidence>
<dbReference type="InterPro" id="IPR000537">
    <property type="entry name" value="UbiA_prenyltransferase"/>
</dbReference>
<evidence type="ECO:0000256" key="6">
    <source>
        <dbReference type="ARBA" id="ARBA00023136"/>
    </source>
</evidence>
<comment type="subcellular location">
    <subcellularLocation>
        <location evidence="1">Membrane</location>
        <topology evidence="1">Multi-pass membrane protein</topology>
    </subcellularLocation>
</comment>
<dbReference type="InterPro" id="IPR044878">
    <property type="entry name" value="UbiA_sf"/>
</dbReference>
<feature type="transmembrane region" description="Helical" evidence="8">
    <location>
        <begin position="90"/>
        <end position="109"/>
    </location>
</feature>
<dbReference type="PANTHER" id="PTHR43448:SF2">
    <property type="entry name" value="PROTOHEME IX FARNESYLTRANSFERASE, MITOCHONDRIAL"/>
    <property type="match status" value="1"/>
</dbReference>
<reference evidence="9 10" key="1">
    <citation type="journal article" date="2014" name="Nat. Genet.">
        <title>Genome sequence of the hot pepper provides insights into the evolution of pungency in Capsicum species.</title>
        <authorList>
            <person name="Kim S."/>
            <person name="Park M."/>
            <person name="Yeom S.I."/>
            <person name="Kim Y.M."/>
            <person name="Lee J.M."/>
            <person name="Lee H.A."/>
            <person name="Seo E."/>
            <person name="Choi J."/>
            <person name="Cheong K."/>
            <person name="Kim K.T."/>
            <person name="Jung K."/>
            <person name="Lee G.W."/>
            <person name="Oh S.K."/>
            <person name="Bae C."/>
            <person name="Kim S.B."/>
            <person name="Lee H.Y."/>
            <person name="Kim S.Y."/>
            <person name="Kim M.S."/>
            <person name="Kang B.C."/>
            <person name="Jo Y.D."/>
            <person name="Yang H.B."/>
            <person name="Jeong H.J."/>
            <person name="Kang W.H."/>
            <person name="Kwon J.K."/>
            <person name="Shin C."/>
            <person name="Lim J.Y."/>
            <person name="Park J.H."/>
            <person name="Huh J.H."/>
            <person name="Kim J.S."/>
            <person name="Kim B.D."/>
            <person name="Cohen O."/>
            <person name="Paran I."/>
            <person name="Suh M.C."/>
            <person name="Lee S.B."/>
            <person name="Kim Y.K."/>
            <person name="Shin Y."/>
            <person name="Noh S.J."/>
            <person name="Park J."/>
            <person name="Seo Y.S."/>
            <person name="Kwon S.Y."/>
            <person name="Kim H.A."/>
            <person name="Park J.M."/>
            <person name="Kim H.J."/>
            <person name="Choi S.B."/>
            <person name="Bosland P.W."/>
            <person name="Reeves G."/>
            <person name="Jo S.H."/>
            <person name="Lee B.W."/>
            <person name="Cho H.T."/>
            <person name="Choi H.S."/>
            <person name="Lee M.S."/>
            <person name="Yu Y."/>
            <person name="Do Choi Y."/>
            <person name="Park B.S."/>
            <person name="van Deynze A."/>
            <person name="Ashrafi H."/>
            <person name="Hill T."/>
            <person name="Kim W.T."/>
            <person name="Pai H.S."/>
            <person name="Ahn H.K."/>
            <person name="Yeam I."/>
            <person name="Giovannoni J.J."/>
            <person name="Rose J.K."/>
            <person name="Sorensen I."/>
            <person name="Lee S.J."/>
            <person name="Kim R.W."/>
            <person name="Choi I.Y."/>
            <person name="Choi B.S."/>
            <person name="Lim J.S."/>
            <person name="Lee Y.H."/>
            <person name="Choi D."/>
        </authorList>
    </citation>
    <scope>NUCLEOTIDE SEQUENCE [LARGE SCALE GENOMIC DNA]</scope>
    <source>
        <strain evidence="10">cv. CM334</strain>
    </source>
</reference>
<protein>
    <recommendedName>
        <fullName evidence="7">Heme O synthase</fullName>
    </recommendedName>
</protein>
<dbReference type="CDD" id="cd13957">
    <property type="entry name" value="PT_UbiA_Cox10"/>
    <property type="match status" value="1"/>
</dbReference>
<feature type="transmembrane region" description="Helical" evidence="8">
    <location>
        <begin position="25"/>
        <end position="48"/>
    </location>
</feature>